<dbReference type="Proteomes" id="UP001153331">
    <property type="component" value="Unassembled WGS sequence"/>
</dbReference>
<organism evidence="1 2">
    <name type="scientific">Boeremia exigua</name>
    <dbReference type="NCBI Taxonomy" id="749465"/>
    <lineage>
        <taxon>Eukaryota</taxon>
        <taxon>Fungi</taxon>
        <taxon>Dikarya</taxon>
        <taxon>Ascomycota</taxon>
        <taxon>Pezizomycotina</taxon>
        <taxon>Dothideomycetes</taxon>
        <taxon>Pleosporomycetidae</taxon>
        <taxon>Pleosporales</taxon>
        <taxon>Pleosporineae</taxon>
        <taxon>Didymellaceae</taxon>
        <taxon>Boeremia</taxon>
    </lineage>
</organism>
<comment type="caution">
    <text evidence="1">The sequence shown here is derived from an EMBL/GenBank/DDBJ whole genome shotgun (WGS) entry which is preliminary data.</text>
</comment>
<sequence>MKNIALAVIIAITISNPDLSRFACAADSPKEQAEIAASVGAGAQAHFLAERGALVGLVVELLGRAQGDLRVAAHGAAGVGVALAAAAGYQGGTGGGEEGEAGHGEERVEELHWWVEAGGSQGLRLRWSGWVEFRSEERVGGGK</sequence>
<reference evidence="1" key="1">
    <citation type="submission" date="2022-11" db="EMBL/GenBank/DDBJ databases">
        <title>Genome Sequence of Boeremia exigua.</title>
        <authorList>
            <person name="Buettner E."/>
        </authorList>
    </citation>
    <scope>NUCLEOTIDE SEQUENCE</scope>
    <source>
        <strain evidence="1">CU02</strain>
    </source>
</reference>
<gene>
    <name evidence="1" type="ORF">OPT61_g2183</name>
</gene>
<name>A0ACC2IMG0_9PLEO</name>
<protein>
    <submittedName>
        <fullName evidence="1">Uncharacterized protein</fullName>
    </submittedName>
</protein>
<proteinExistence type="predicted"/>
<evidence type="ECO:0000313" key="1">
    <source>
        <dbReference type="EMBL" id="KAJ8116375.1"/>
    </source>
</evidence>
<dbReference type="EMBL" id="JAPHNI010000097">
    <property type="protein sequence ID" value="KAJ8116375.1"/>
    <property type="molecule type" value="Genomic_DNA"/>
</dbReference>
<keyword evidence="2" id="KW-1185">Reference proteome</keyword>
<accession>A0ACC2IMG0</accession>
<evidence type="ECO:0000313" key="2">
    <source>
        <dbReference type="Proteomes" id="UP001153331"/>
    </source>
</evidence>